<keyword evidence="2" id="KW-0472">Membrane</keyword>
<sequence>MTGSDRPRDERGAIAVISAVVAVVLFGFAALAVDLADLVNERQELHDTLDMAAQAGAGKLPADGAGARAAALANAHANDPDASPDVDFFCVVGSKASGSTYVVDTTHIPLSCNPGSAPYTASAYPGLACNGRICAIPCVPEQGDLCNTLRVRDEKDVPYVFAPVIGVDEGETGSLTSVACQGACGSIPANPIDMVVVGDRTGSMGSAIRNLEDAIKGLLEYLTPSQHRVALGTIGRSSGDAPLSCKSRPSTSKSSGPWIPVGFSSTYDDTDVHPPTTPPVLSASDPLALAVDCIGNTSSSTGTYLAAPMRAARELLASSAARPAPVRKAIIFMTDGEPNEDTNPGDGYPYSSNGTTACNNLVNEAASAKNAGILVVTIAFRLDGTRCNGGGSALVTERLATAASNRPDGTPSKDDGGGAGPGCDTTAEQNGENADGDFFFCTPTPEALAPLFQTAASAIVQGTRLIRLP</sequence>
<organism evidence="4 5">
    <name type="scientific">Nocardioides soli</name>
    <dbReference type="NCBI Taxonomy" id="1036020"/>
    <lineage>
        <taxon>Bacteria</taxon>
        <taxon>Bacillati</taxon>
        <taxon>Actinomycetota</taxon>
        <taxon>Actinomycetes</taxon>
        <taxon>Propionibacteriales</taxon>
        <taxon>Nocardioidaceae</taxon>
        <taxon>Nocardioides</taxon>
    </lineage>
</organism>
<keyword evidence="2" id="KW-1133">Transmembrane helix</keyword>
<evidence type="ECO:0000256" key="1">
    <source>
        <dbReference type="SAM" id="MobiDB-lite"/>
    </source>
</evidence>
<dbReference type="Pfam" id="PF13400">
    <property type="entry name" value="Tad"/>
    <property type="match status" value="1"/>
</dbReference>
<dbReference type="InterPro" id="IPR028087">
    <property type="entry name" value="Tad_N"/>
</dbReference>
<dbReference type="PROSITE" id="PS50234">
    <property type="entry name" value="VWFA"/>
    <property type="match status" value="1"/>
</dbReference>
<accession>A0A7W4VR32</accession>
<feature type="transmembrane region" description="Helical" evidence="2">
    <location>
        <begin position="12"/>
        <end position="33"/>
    </location>
</feature>
<protein>
    <recommendedName>
        <fullName evidence="3">VWFA domain-containing protein</fullName>
    </recommendedName>
</protein>
<dbReference type="Gene3D" id="3.40.50.410">
    <property type="entry name" value="von Willebrand factor, type A domain"/>
    <property type="match status" value="1"/>
</dbReference>
<feature type="domain" description="VWFA" evidence="3">
    <location>
        <begin position="193"/>
        <end position="380"/>
    </location>
</feature>
<dbReference type="AlphaFoldDB" id="A0A7W4VR32"/>
<keyword evidence="5" id="KW-1185">Reference proteome</keyword>
<proteinExistence type="predicted"/>
<evidence type="ECO:0000313" key="5">
    <source>
        <dbReference type="Proteomes" id="UP000589626"/>
    </source>
</evidence>
<gene>
    <name evidence="4" type="ORF">FHU40_000027</name>
</gene>
<dbReference type="InterPro" id="IPR036465">
    <property type="entry name" value="vWFA_dom_sf"/>
</dbReference>
<evidence type="ECO:0000313" key="4">
    <source>
        <dbReference type="EMBL" id="MBB3040226.1"/>
    </source>
</evidence>
<evidence type="ECO:0000256" key="2">
    <source>
        <dbReference type="SAM" id="Phobius"/>
    </source>
</evidence>
<dbReference type="RefSeq" id="WP_221199473.1">
    <property type="nucleotide sequence ID" value="NZ_JACHWR010000001.1"/>
</dbReference>
<comment type="caution">
    <text evidence="4">The sequence shown here is derived from an EMBL/GenBank/DDBJ whole genome shotgun (WGS) entry which is preliminary data.</text>
</comment>
<evidence type="ECO:0000259" key="3">
    <source>
        <dbReference type="PROSITE" id="PS50234"/>
    </source>
</evidence>
<dbReference type="EMBL" id="JACHWR010000001">
    <property type="protein sequence ID" value="MBB3040226.1"/>
    <property type="molecule type" value="Genomic_DNA"/>
</dbReference>
<feature type="compositionally biased region" description="Low complexity" evidence="1">
    <location>
        <begin position="244"/>
        <end position="255"/>
    </location>
</feature>
<feature type="region of interest" description="Disordered" evidence="1">
    <location>
        <begin position="400"/>
        <end position="429"/>
    </location>
</feature>
<name>A0A7W4VR32_9ACTN</name>
<dbReference type="Proteomes" id="UP000589626">
    <property type="component" value="Unassembled WGS sequence"/>
</dbReference>
<dbReference type="CDD" id="cd00198">
    <property type="entry name" value="vWFA"/>
    <property type="match status" value="1"/>
</dbReference>
<dbReference type="SUPFAM" id="SSF53300">
    <property type="entry name" value="vWA-like"/>
    <property type="match status" value="1"/>
</dbReference>
<feature type="region of interest" description="Disordered" evidence="1">
    <location>
        <begin position="238"/>
        <end position="259"/>
    </location>
</feature>
<dbReference type="InterPro" id="IPR002035">
    <property type="entry name" value="VWF_A"/>
</dbReference>
<keyword evidence="2" id="KW-0812">Transmembrane</keyword>
<reference evidence="4 5" key="1">
    <citation type="submission" date="2020-08" db="EMBL/GenBank/DDBJ databases">
        <title>Sequencing the genomes of 1000 actinobacteria strains.</title>
        <authorList>
            <person name="Klenk H.-P."/>
        </authorList>
    </citation>
    <scope>NUCLEOTIDE SEQUENCE [LARGE SCALE GENOMIC DNA]</scope>
    <source>
        <strain evidence="4 5">DSM 105498</strain>
    </source>
</reference>